<dbReference type="PANTHER" id="PTHR31375">
    <property type="match status" value="1"/>
</dbReference>
<dbReference type="Gene3D" id="2.160.20.10">
    <property type="entry name" value="Single-stranded right-handed beta-helix, Pectin lyase-like"/>
    <property type="match status" value="1"/>
</dbReference>
<dbReference type="GO" id="GO:0004650">
    <property type="term" value="F:polygalacturonase activity"/>
    <property type="evidence" value="ECO:0007669"/>
    <property type="project" value="InterPro"/>
</dbReference>
<name>A0A830B871_9LAMI</name>
<dbReference type="InterPro" id="IPR012334">
    <property type="entry name" value="Pectin_lyas_fold"/>
</dbReference>
<evidence type="ECO:0000256" key="9">
    <source>
        <dbReference type="RuleBase" id="RU361169"/>
    </source>
</evidence>
<dbReference type="SMART" id="SM00710">
    <property type="entry name" value="PbH1"/>
    <property type="match status" value="5"/>
</dbReference>
<dbReference type="InterPro" id="IPR000743">
    <property type="entry name" value="Glyco_hydro_28"/>
</dbReference>
<keyword evidence="7" id="KW-0961">Cell wall biogenesis/degradation</keyword>
<evidence type="ECO:0000256" key="5">
    <source>
        <dbReference type="ARBA" id="ARBA00022801"/>
    </source>
</evidence>
<evidence type="ECO:0000256" key="2">
    <source>
        <dbReference type="ARBA" id="ARBA00008834"/>
    </source>
</evidence>
<dbReference type="AlphaFoldDB" id="A0A830B871"/>
<keyword evidence="5 9" id="KW-0378">Hydrolase</keyword>
<feature type="region of interest" description="Disordered" evidence="10">
    <location>
        <begin position="77"/>
        <end position="99"/>
    </location>
</feature>
<dbReference type="GO" id="GO:0005975">
    <property type="term" value="P:carbohydrate metabolic process"/>
    <property type="evidence" value="ECO:0007669"/>
    <property type="project" value="InterPro"/>
</dbReference>
<dbReference type="SUPFAM" id="SSF51126">
    <property type="entry name" value="Pectin lyase-like"/>
    <property type="match status" value="1"/>
</dbReference>
<dbReference type="EMBL" id="BMAC01000061">
    <property type="protein sequence ID" value="GFP83287.1"/>
    <property type="molecule type" value="Genomic_DNA"/>
</dbReference>
<dbReference type="Proteomes" id="UP000653305">
    <property type="component" value="Unassembled WGS sequence"/>
</dbReference>
<evidence type="ECO:0000313" key="12">
    <source>
        <dbReference type="Proteomes" id="UP000653305"/>
    </source>
</evidence>
<feature type="active site" evidence="8">
    <location>
        <position position="192"/>
    </location>
</feature>
<evidence type="ECO:0000256" key="7">
    <source>
        <dbReference type="ARBA" id="ARBA00023316"/>
    </source>
</evidence>
<dbReference type="InterPro" id="IPR006626">
    <property type="entry name" value="PbH1"/>
</dbReference>
<organism evidence="11 12">
    <name type="scientific">Phtheirospermum japonicum</name>
    <dbReference type="NCBI Taxonomy" id="374723"/>
    <lineage>
        <taxon>Eukaryota</taxon>
        <taxon>Viridiplantae</taxon>
        <taxon>Streptophyta</taxon>
        <taxon>Embryophyta</taxon>
        <taxon>Tracheophyta</taxon>
        <taxon>Spermatophyta</taxon>
        <taxon>Magnoliopsida</taxon>
        <taxon>eudicotyledons</taxon>
        <taxon>Gunneridae</taxon>
        <taxon>Pentapetalae</taxon>
        <taxon>asterids</taxon>
        <taxon>lamiids</taxon>
        <taxon>Lamiales</taxon>
        <taxon>Orobanchaceae</taxon>
        <taxon>Orobanchaceae incertae sedis</taxon>
        <taxon>Phtheirospermum</taxon>
    </lineage>
</organism>
<keyword evidence="4" id="KW-0964">Secreted</keyword>
<comment type="similarity">
    <text evidence="2 9">Belongs to the glycosyl hydrolase 28 family.</text>
</comment>
<keyword evidence="12" id="KW-1185">Reference proteome</keyword>
<evidence type="ECO:0000256" key="6">
    <source>
        <dbReference type="ARBA" id="ARBA00023295"/>
    </source>
</evidence>
<dbReference type="PROSITE" id="PS00502">
    <property type="entry name" value="POLYGALACTURONASE"/>
    <property type="match status" value="1"/>
</dbReference>
<dbReference type="FunFam" id="2.160.20.10:FF:000004">
    <property type="entry name" value="Pectin lyase-like superfamily protein"/>
    <property type="match status" value="1"/>
</dbReference>
<keyword evidence="6 9" id="KW-0326">Glycosidase</keyword>
<dbReference type="OrthoDB" id="187139at2759"/>
<feature type="non-terminal residue" evidence="11">
    <location>
        <position position="354"/>
    </location>
</feature>
<gene>
    <name evidence="11" type="ORF">PHJA_000472100</name>
</gene>
<evidence type="ECO:0000256" key="3">
    <source>
        <dbReference type="ARBA" id="ARBA00022512"/>
    </source>
</evidence>
<sequence length="354" mass="37703">FLDTWKRACETSGGVFTVSPGTYLLSGSVLFEGPCNGKTTVTINGVLKASTEVALPVEYWIRFLNVNDLTINGQGTLDGNGPASWGRGKDPPTVRPPKSLSLEKVSNVHIQDIKSLNSKMFHVKIYASQHVTLNQVTISAPADSTNTDGVHISRSSDIRIINSQIATGDDCISIGDGSSNVNISGVFCGPGHGISIGSLGKKQGEQDVSLITVTNCTLTGTTNGVRIKTFASPVSLTAHDLTFQHIIMNNVQNPIIINQHYCLEQKTCSKGESSVQIKGVKFIDVRGSSATQVGVKLDCSASKPCQDIQLSGVNLNSKVKPTIAACSNADSKFLEPNQEPSKCSEPAVTWQNKI</sequence>
<evidence type="ECO:0000256" key="1">
    <source>
        <dbReference type="ARBA" id="ARBA00004191"/>
    </source>
</evidence>
<dbReference type="InterPro" id="IPR011050">
    <property type="entry name" value="Pectin_lyase_fold/virulence"/>
</dbReference>
<comment type="caution">
    <text evidence="11">The sequence shown here is derived from an EMBL/GenBank/DDBJ whole genome shotgun (WGS) entry which is preliminary data.</text>
</comment>
<dbReference type="GO" id="GO:0071555">
    <property type="term" value="P:cell wall organization"/>
    <property type="evidence" value="ECO:0007669"/>
    <property type="project" value="UniProtKB-KW"/>
</dbReference>
<evidence type="ECO:0000313" key="11">
    <source>
        <dbReference type="EMBL" id="GFP83287.1"/>
    </source>
</evidence>
<dbReference type="Pfam" id="PF00295">
    <property type="entry name" value="Glyco_hydro_28"/>
    <property type="match status" value="1"/>
</dbReference>
<accession>A0A830B871</accession>
<evidence type="ECO:0000256" key="10">
    <source>
        <dbReference type="SAM" id="MobiDB-lite"/>
    </source>
</evidence>
<evidence type="ECO:0000256" key="4">
    <source>
        <dbReference type="ARBA" id="ARBA00022525"/>
    </source>
</evidence>
<protein>
    <submittedName>
        <fullName evidence="11">Polygalacturonase</fullName>
    </submittedName>
</protein>
<reference evidence="11" key="1">
    <citation type="submission" date="2020-07" db="EMBL/GenBank/DDBJ databases">
        <title>Ethylene signaling mediates host invasion by parasitic plants.</title>
        <authorList>
            <person name="Yoshida S."/>
        </authorList>
    </citation>
    <scope>NUCLEOTIDE SEQUENCE</scope>
    <source>
        <strain evidence="11">Okayama</strain>
    </source>
</reference>
<comment type="subcellular location">
    <subcellularLocation>
        <location evidence="1">Secreted</location>
        <location evidence="1">Cell wall</location>
    </subcellularLocation>
</comment>
<proteinExistence type="inferred from homology"/>
<keyword evidence="3" id="KW-0134">Cell wall</keyword>
<evidence type="ECO:0000256" key="8">
    <source>
        <dbReference type="PROSITE-ProRule" id="PRU10052"/>
    </source>
</evidence>